<dbReference type="Pfam" id="PF01609">
    <property type="entry name" value="DDE_Tnp_1"/>
    <property type="match status" value="1"/>
</dbReference>
<dbReference type="GO" id="GO:0006313">
    <property type="term" value="P:DNA transposition"/>
    <property type="evidence" value="ECO:0007669"/>
    <property type="project" value="InterPro"/>
</dbReference>
<evidence type="ECO:0000256" key="1">
    <source>
        <dbReference type="SAM" id="MobiDB-lite"/>
    </source>
</evidence>
<dbReference type="EMBL" id="MQWD01000001">
    <property type="protein sequence ID" value="PAP77234.1"/>
    <property type="molecule type" value="Genomic_DNA"/>
</dbReference>
<organism evidence="3 4">
    <name type="scientific">Rubrivirga marina</name>
    <dbReference type="NCBI Taxonomy" id="1196024"/>
    <lineage>
        <taxon>Bacteria</taxon>
        <taxon>Pseudomonadati</taxon>
        <taxon>Rhodothermota</taxon>
        <taxon>Rhodothermia</taxon>
        <taxon>Rhodothermales</taxon>
        <taxon>Rubricoccaceae</taxon>
        <taxon>Rubrivirga</taxon>
    </lineage>
</organism>
<evidence type="ECO:0000259" key="2">
    <source>
        <dbReference type="Pfam" id="PF01609"/>
    </source>
</evidence>
<sequence>MDRDGKGLSLAVHLTAGQRSESAQLEAVCDLVEVPGRPQRLLADRGYGAKRTRAWLRKLRIPAVIPERALAAGKKRRHRGRPGAQQGPVRASERGRALDRVAQGAPGPGDAV</sequence>
<feature type="region of interest" description="Disordered" evidence="1">
    <location>
        <begin position="69"/>
        <end position="112"/>
    </location>
</feature>
<dbReference type="InterPro" id="IPR002559">
    <property type="entry name" value="Transposase_11"/>
</dbReference>
<name>A0A271J2F4_9BACT</name>
<reference evidence="3 4" key="1">
    <citation type="submission" date="2016-11" db="EMBL/GenBank/DDBJ databases">
        <title>Study of marine rhodopsin-containing bacteria.</title>
        <authorList>
            <person name="Yoshizawa S."/>
            <person name="Kumagai Y."/>
            <person name="Kogure K."/>
        </authorList>
    </citation>
    <scope>NUCLEOTIDE SEQUENCE [LARGE SCALE GENOMIC DNA]</scope>
    <source>
        <strain evidence="3 4">SAORIC-28</strain>
    </source>
</reference>
<gene>
    <name evidence="3" type="ORF">BSZ37_12720</name>
</gene>
<protein>
    <recommendedName>
        <fullName evidence="2">Transposase IS4-like domain-containing protein</fullName>
    </recommendedName>
</protein>
<accession>A0A271J2F4</accession>
<evidence type="ECO:0000313" key="3">
    <source>
        <dbReference type="EMBL" id="PAP77234.1"/>
    </source>
</evidence>
<feature type="domain" description="Transposase IS4-like" evidence="2">
    <location>
        <begin position="5"/>
        <end position="82"/>
    </location>
</feature>
<comment type="caution">
    <text evidence="3">The sequence shown here is derived from an EMBL/GenBank/DDBJ whole genome shotgun (WGS) entry which is preliminary data.</text>
</comment>
<dbReference type="Proteomes" id="UP000216339">
    <property type="component" value="Unassembled WGS sequence"/>
</dbReference>
<dbReference type="GO" id="GO:0004803">
    <property type="term" value="F:transposase activity"/>
    <property type="evidence" value="ECO:0007669"/>
    <property type="project" value="InterPro"/>
</dbReference>
<dbReference type="AlphaFoldDB" id="A0A271J2F4"/>
<evidence type="ECO:0000313" key="4">
    <source>
        <dbReference type="Proteomes" id="UP000216339"/>
    </source>
</evidence>
<dbReference type="GO" id="GO:0003677">
    <property type="term" value="F:DNA binding"/>
    <property type="evidence" value="ECO:0007669"/>
    <property type="project" value="InterPro"/>
</dbReference>
<proteinExistence type="predicted"/>
<keyword evidence="4" id="KW-1185">Reference proteome</keyword>